<dbReference type="RefSeq" id="WP_120682134.1">
    <property type="nucleotide sequence ID" value="NZ_RBAL01000013.1"/>
</dbReference>
<feature type="chain" id="PRO_5017289125" description="GH29D-like beta-sandwich domain-containing protein" evidence="1">
    <location>
        <begin position="26"/>
        <end position="869"/>
    </location>
</feature>
<name>A0A3A9YU17_9ACTN</name>
<feature type="signal peptide" evidence="1">
    <location>
        <begin position="1"/>
        <end position="25"/>
    </location>
</feature>
<evidence type="ECO:0000259" key="2">
    <source>
        <dbReference type="Pfam" id="PF13290"/>
    </source>
</evidence>
<accession>A0A3A9YU17</accession>
<reference evidence="3 4" key="1">
    <citation type="journal article" date="2014" name="Int. J. Syst. Evol. Microbiol.">
        <title>Streptomyces hoynatensis sp. nov., isolated from deep marine sediment.</title>
        <authorList>
            <person name="Veyisoglu A."/>
            <person name="Sahin N."/>
        </authorList>
    </citation>
    <scope>NUCLEOTIDE SEQUENCE [LARGE SCALE GENOMIC DNA]</scope>
    <source>
        <strain evidence="3 4">KCTC 29097</strain>
    </source>
</reference>
<gene>
    <name evidence="3" type="ORF">D7294_21110</name>
</gene>
<dbReference type="InterPro" id="IPR059177">
    <property type="entry name" value="GH29D-like_dom"/>
</dbReference>
<evidence type="ECO:0000313" key="3">
    <source>
        <dbReference type="EMBL" id="RKN39495.1"/>
    </source>
</evidence>
<dbReference type="Pfam" id="PF13290">
    <property type="entry name" value="CHB_HEX_C_1"/>
    <property type="match status" value="1"/>
</dbReference>
<sequence>MLAGLAALAVPLAGAAVVPAAPAQAAEQPEERSVTVDTGDVVQEDYLGVGVDVIPQSLMAGTAAYGYTEADWQVDVERIQRLRPKVARLWFQIDWMEPEKGRYDFDSPQMRAVYRYLDAFRAAGTEIELNFGWKVGESVQDWFSIPGVSDPTISAPADLEAYGASASALLDELINRRGYDNVDYLTFYNEPNGSWDFEAPGDEMAYYADMASAVDRRLTADGLRDEVRIWGPEETGAPEWTAYLEEHAPDVFDAYSFHLYGESYEAMADAIAERQATTGGKPLNMTEFGWTSGELSTWETGYANYIARSAEEGVRSHLVWQLNGVWTRDPDGDTNGSYNLWDSNVLGEEPRSAYYAVGPLMRYIPAHSEVLATHTEADDLRSAAFRDANGDYTVLVEARAGAERRLTVDFGGTDIGRPFHRIATALADVTPEPNALLPASSGTLPAGDSFTDTVPADAYTVTVYTTAPPATQVALDEPSPYVTGGESTALSAELVDGTGDLSWSVVAGGGSVSPEGVYTAPEVTTERRVAVRAASATDPDAYAIARLTVLPAHDPERVDAPVFDLEPGQYDSAEAVFMTSGTAGAQIHYTTDGSEPTARSPRYGDGPVFLPESGNVLLRAAAFRGGLAPSGVTSRLYKVLDVQNAPDGYRFCMYADRGRCEFDGEASVAFGSDGLFRYGTFTDGVECTAEEFGGDPNPGGDNRCFSSADIPEEPPLVTLYNAGFEKPATTSAANGPMTNGWYFSARAGVQHNDSPFVPDEPAPEGERTAYLKTDSGLSSFISQEAAFPAGSYRLTFQAAIRTGFGGPQTFDVYVDDARVGSFAPPSGAYQPYETEAFTVDAGPHTIRFQATTTEGDNTAFIDQVAVAAA</sequence>
<dbReference type="Gene3D" id="2.60.120.260">
    <property type="entry name" value="Galactose-binding domain-like"/>
    <property type="match status" value="1"/>
</dbReference>
<keyword evidence="1" id="KW-0732">Signal</keyword>
<dbReference type="EMBL" id="RBAL01000013">
    <property type="protein sequence ID" value="RKN39495.1"/>
    <property type="molecule type" value="Genomic_DNA"/>
</dbReference>
<evidence type="ECO:0000256" key="1">
    <source>
        <dbReference type="SAM" id="SignalP"/>
    </source>
</evidence>
<keyword evidence="4" id="KW-1185">Reference proteome</keyword>
<evidence type="ECO:0000313" key="4">
    <source>
        <dbReference type="Proteomes" id="UP000272474"/>
    </source>
</evidence>
<comment type="caution">
    <text evidence="3">The sequence shown here is derived from an EMBL/GenBank/DDBJ whole genome shotgun (WGS) entry which is preliminary data.</text>
</comment>
<dbReference type="Gene3D" id="3.20.20.80">
    <property type="entry name" value="Glycosidases"/>
    <property type="match status" value="1"/>
</dbReference>
<dbReference type="AlphaFoldDB" id="A0A3A9YU17"/>
<dbReference type="Proteomes" id="UP000272474">
    <property type="component" value="Unassembled WGS sequence"/>
</dbReference>
<feature type="domain" description="GH29D-like beta-sandwich" evidence="2">
    <location>
        <begin position="566"/>
        <end position="633"/>
    </location>
</feature>
<organism evidence="3 4">
    <name type="scientific">Streptomyces hoynatensis</name>
    <dbReference type="NCBI Taxonomy" id="1141874"/>
    <lineage>
        <taxon>Bacteria</taxon>
        <taxon>Bacillati</taxon>
        <taxon>Actinomycetota</taxon>
        <taxon>Actinomycetes</taxon>
        <taxon>Kitasatosporales</taxon>
        <taxon>Streptomycetaceae</taxon>
        <taxon>Streptomyces</taxon>
    </lineage>
</organism>
<dbReference type="SUPFAM" id="SSF51445">
    <property type="entry name" value="(Trans)glycosidases"/>
    <property type="match status" value="1"/>
</dbReference>
<dbReference type="InterPro" id="IPR017853">
    <property type="entry name" value="GH"/>
</dbReference>
<proteinExistence type="predicted"/>
<protein>
    <recommendedName>
        <fullName evidence="2">GH29D-like beta-sandwich domain-containing protein</fullName>
    </recommendedName>
</protein>